<dbReference type="Proteomes" id="UP000266841">
    <property type="component" value="Unassembled WGS sequence"/>
</dbReference>
<comment type="caution">
    <text evidence="2">The sequence shown here is derived from an EMBL/GenBank/DDBJ whole genome shotgun (WGS) entry which is preliminary data.</text>
</comment>
<gene>
    <name evidence="2" type="ORF">THAOC_33841</name>
</gene>
<evidence type="ECO:0000313" key="2">
    <source>
        <dbReference type="EMBL" id="EJK47433.1"/>
    </source>
</evidence>
<proteinExistence type="predicted"/>
<feature type="non-terminal residue" evidence="2">
    <location>
        <position position="1"/>
    </location>
</feature>
<organism evidence="2 3">
    <name type="scientific">Thalassiosira oceanica</name>
    <name type="common">Marine diatom</name>
    <dbReference type="NCBI Taxonomy" id="159749"/>
    <lineage>
        <taxon>Eukaryota</taxon>
        <taxon>Sar</taxon>
        <taxon>Stramenopiles</taxon>
        <taxon>Ochrophyta</taxon>
        <taxon>Bacillariophyta</taxon>
        <taxon>Coscinodiscophyceae</taxon>
        <taxon>Thalassiosirophycidae</taxon>
        <taxon>Thalassiosirales</taxon>
        <taxon>Thalassiosiraceae</taxon>
        <taxon>Thalassiosira</taxon>
    </lineage>
</organism>
<dbReference type="EMBL" id="AGNL01046966">
    <property type="protein sequence ID" value="EJK47433.1"/>
    <property type="molecule type" value="Genomic_DNA"/>
</dbReference>
<keyword evidence="3" id="KW-1185">Reference proteome</keyword>
<feature type="region of interest" description="Disordered" evidence="1">
    <location>
        <begin position="34"/>
        <end position="57"/>
    </location>
</feature>
<name>K0R3H2_THAOC</name>
<feature type="compositionally biased region" description="Basic and acidic residues" evidence="1">
    <location>
        <begin position="40"/>
        <end position="49"/>
    </location>
</feature>
<sequence>LGGLNASGLSYATRVTAPAQASRFLLSLFQGFQTNPQSQDHSDFRRSGIESDTQDVA</sequence>
<dbReference type="AlphaFoldDB" id="K0R3H2"/>
<accession>K0R3H2</accession>
<reference evidence="2 3" key="1">
    <citation type="journal article" date="2012" name="Genome Biol.">
        <title>Genome and low-iron response of an oceanic diatom adapted to chronic iron limitation.</title>
        <authorList>
            <person name="Lommer M."/>
            <person name="Specht M."/>
            <person name="Roy A.S."/>
            <person name="Kraemer L."/>
            <person name="Andreson R."/>
            <person name="Gutowska M.A."/>
            <person name="Wolf J."/>
            <person name="Bergner S.V."/>
            <person name="Schilhabel M.B."/>
            <person name="Klostermeier U.C."/>
            <person name="Beiko R.G."/>
            <person name="Rosenstiel P."/>
            <person name="Hippler M."/>
            <person name="Laroche J."/>
        </authorList>
    </citation>
    <scope>NUCLEOTIDE SEQUENCE [LARGE SCALE GENOMIC DNA]</scope>
    <source>
        <strain evidence="2 3">CCMP1005</strain>
    </source>
</reference>
<evidence type="ECO:0000256" key="1">
    <source>
        <dbReference type="SAM" id="MobiDB-lite"/>
    </source>
</evidence>
<protein>
    <submittedName>
        <fullName evidence="2">Uncharacterized protein</fullName>
    </submittedName>
</protein>
<evidence type="ECO:0000313" key="3">
    <source>
        <dbReference type="Proteomes" id="UP000266841"/>
    </source>
</evidence>